<evidence type="ECO:0000256" key="2">
    <source>
        <dbReference type="SAM" id="SignalP"/>
    </source>
</evidence>
<dbReference type="RefSeq" id="WP_230033493.1">
    <property type="nucleotide sequence ID" value="NZ_JAJJMM010000001.1"/>
</dbReference>
<evidence type="ECO:0008006" key="5">
    <source>
        <dbReference type="Google" id="ProtNLM"/>
    </source>
</evidence>
<dbReference type="EMBL" id="JAJJMM010000001">
    <property type="protein sequence ID" value="MCC9062061.1"/>
    <property type="molecule type" value="Genomic_DNA"/>
</dbReference>
<dbReference type="Proteomes" id="UP001430679">
    <property type="component" value="Unassembled WGS sequence"/>
</dbReference>
<reference evidence="3" key="1">
    <citation type="submission" date="2021-11" db="EMBL/GenBank/DDBJ databases">
        <title>Description of novel Flavobacterium species.</title>
        <authorList>
            <person name="Saticioglu I.B."/>
            <person name="Ay H."/>
            <person name="Altun S."/>
            <person name="Duman M."/>
        </authorList>
    </citation>
    <scope>NUCLEOTIDE SEQUENCE</scope>
    <source>
        <strain evidence="3">F-30</strain>
    </source>
</reference>
<protein>
    <recommendedName>
        <fullName evidence="5">Signal peptidase</fullName>
    </recommendedName>
</protein>
<keyword evidence="2" id="KW-0732">Signal</keyword>
<feature type="chain" id="PRO_5047253013" description="Signal peptidase" evidence="2">
    <location>
        <begin position="24"/>
        <end position="77"/>
    </location>
</feature>
<evidence type="ECO:0000313" key="3">
    <source>
        <dbReference type="EMBL" id="MCC9062061.1"/>
    </source>
</evidence>
<comment type="caution">
    <text evidence="3">The sequence shown here is derived from an EMBL/GenBank/DDBJ whole genome shotgun (WGS) entry which is preliminary data.</text>
</comment>
<name>A0ABS8M968_9FLAO</name>
<proteinExistence type="predicted"/>
<keyword evidence="1" id="KW-0812">Transmembrane</keyword>
<evidence type="ECO:0000256" key="1">
    <source>
        <dbReference type="SAM" id="Phobius"/>
    </source>
</evidence>
<feature type="transmembrane region" description="Helical" evidence="1">
    <location>
        <begin position="51"/>
        <end position="68"/>
    </location>
</feature>
<keyword evidence="1" id="KW-1133">Transmembrane helix</keyword>
<sequence length="77" mass="8541">MKIIKTVFFTICLALMNVAIVFAQQLPPEPGDEPLDPPDTPPYGRVPIDDHIVLMLILAIVLGGIMIYKHKIKKASM</sequence>
<organism evidence="3 4">
    <name type="scientific">Flavobacterium piscisymbiosum</name>
    <dbReference type="NCBI Taxonomy" id="2893753"/>
    <lineage>
        <taxon>Bacteria</taxon>
        <taxon>Pseudomonadati</taxon>
        <taxon>Bacteroidota</taxon>
        <taxon>Flavobacteriia</taxon>
        <taxon>Flavobacteriales</taxon>
        <taxon>Flavobacteriaceae</taxon>
        <taxon>Flavobacterium</taxon>
    </lineage>
</organism>
<keyword evidence="1" id="KW-0472">Membrane</keyword>
<evidence type="ECO:0000313" key="4">
    <source>
        <dbReference type="Proteomes" id="UP001430679"/>
    </source>
</evidence>
<accession>A0ABS8M968</accession>
<keyword evidence="4" id="KW-1185">Reference proteome</keyword>
<feature type="signal peptide" evidence="2">
    <location>
        <begin position="1"/>
        <end position="23"/>
    </location>
</feature>
<gene>
    <name evidence="3" type="ORF">LNP81_03565</name>
</gene>